<feature type="transmembrane region" description="Helical" evidence="2">
    <location>
        <begin position="84"/>
        <end position="104"/>
    </location>
</feature>
<gene>
    <name evidence="3" type="ORF">JMJ35_008979</name>
</gene>
<keyword evidence="2" id="KW-0472">Membrane</keyword>
<proteinExistence type="predicted"/>
<feature type="transmembrane region" description="Helical" evidence="2">
    <location>
        <begin position="12"/>
        <end position="32"/>
    </location>
</feature>
<reference evidence="3" key="1">
    <citation type="submission" date="2023-03" db="EMBL/GenBank/DDBJ databases">
        <title>Complete genome of Cladonia borealis.</title>
        <authorList>
            <person name="Park H."/>
        </authorList>
    </citation>
    <scope>NUCLEOTIDE SEQUENCE</scope>
    <source>
        <strain evidence="3">ANT050790</strain>
    </source>
</reference>
<feature type="compositionally biased region" description="Acidic residues" evidence="1">
    <location>
        <begin position="184"/>
        <end position="193"/>
    </location>
</feature>
<feature type="region of interest" description="Disordered" evidence="1">
    <location>
        <begin position="167"/>
        <end position="193"/>
    </location>
</feature>
<keyword evidence="2" id="KW-0812">Transmembrane</keyword>
<dbReference type="AlphaFoldDB" id="A0AA39QVY1"/>
<evidence type="ECO:0000256" key="2">
    <source>
        <dbReference type="SAM" id="Phobius"/>
    </source>
</evidence>
<dbReference type="EMBL" id="JAFEKC020000020">
    <property type="protein sequence ID" value="KAK0508703.1"/>
    <property type="molecule type" value="Genomic_DNA"/>
</dbReference>
<keyword evidence="2" id="KW-1133">Transmembrane helix</keyword>
<protein>
    <submittedName>
        <fullName evidence="3">Uncharacterized protein</fullName>
    </submittedName>
</protein>
<feature type="transmembrane region" description="Helical" evidence="2">
    <location>
        <begin position="124"/>
        <end position="145"/>
    </location>
</feature>
<accession>A0AA39QVY1</accession>
<sequence>MAIKQSTRILRQTSITTAVISLLLNTISLIVNKRTVNWRSPTDVLAWAYFPIILCIAGNHAILNSQYLFKKDIHPNLLIILDDCAFLGFLALLVANGVIISNLSGSGHSTSSTDKIQMLTYNSIPWIVCATIHLMLALQGTVDVLGLRFSRGPLRCADCNRKIRQRQGKATDDGAGQSLLHTDEESDDDVEGA</sequence>
<dbReference type="Proteomes" id="UP001166286">
    <property type="component" value="Unassembled WGS sequence"/>
</dbReference>
<comment type="caution">
    <text evidence="3">The sequence shown here is derived from an EMBL/GenBank/DDBJ whole genome shotgun (WGS) entry which is preliminary data.</text>
</comment>
<organism evidence="3 4">
    <name type="scientific">Cladonia borealis</name>
    <dbReference type="NCBI Taxonomy" id="184061"/>
    <lineage>
        <taxon>Eukaryota</taxon>
        <taxon>Fungi</taxon>
        <taxon>Dikarya</taxon>
        <taxon>Ascomycota</taxon>
        <taxon>Pezizomycotina</taxon>
        <taxon>Lecanoromycetes</taxon>
        <taxon>OSLEUM clade</taxon>
        <taxon>Lecanoromycetidae</taxon>
        <taxon>Lecanorales</taxon>
        <taxon>Lecanorineae</taxon>
        <taxon>Cladoniaceae</taxon>
        <taxon>Cladonia</taxon>
    </lineage>
</organism>
<feature type="transmembrane region" description="Helical" evidence="2">
    <location>
        <begin position="44"/>
        <end position="63"/>
    </location>
</feature>
<evidence type="ECO:0000256" key="1">
    <source>
        <dbReference type="SAM" id="MobiDB-lite"/>
    </source>
</evidence>
<name>A0AA39QVY1_9LECA</name>
<evidence type="ECO:0000313" key="4">
    <source>
        <dbReference type="Proteomes" id="UP001166286"/>
    </source>
</evidence>
<evidence type="ECO:0000313" key="3">
    <source>
        <dbReference type="EMBL" id="KAK0508703.1"/>
    </source>
</evidence>
<keyword evidence="4" id="KW-1185">Reference proteome</keyword>